<protein>
    <submittedName>
        <fullName evidence="1">Uncharacterized protein</fullName>
    </submittedName>
</protein>
<dbReference type="Proteomes" id="UP001626550">
    <property type="component" value="Unassembled WGS sequence"/>
</dbReference>
<dbReference type="AlphaFoldDB" id="A0ABD2PTZ2"/>
<organism evidence="1 2">
    <name type="scientific">Cichlidogyrus casuarinus</name>
    <dbReference type="NCBI Taxonomy" id="1844966"/>
    <lineage>
        <taxon>Eukaryota</taxon>
        <taxon>Metazoa</taxon>
        <taxon>Spiralia</taxon>
        <taxon>Lophotrochozoa</taxon>
        <taxon>Platyhelminthes</taxon>
        <taxon>Monogenea</taxon>
        <taxon>Monopisthocotylea</taxon>
        <taxon>Dactylogyridea</taxon>
        <taxon>Ancyrocephalidae</taxon>
        <taxon>Cichlidogyrus</taxon>
    </lineage>
</organism>
<evidence type="ECO:0000313" key="1">
    <source>
        <dbReference type="EMBL" id="KAL3310789.1"/>
    </source>
</evidence>
<proteinExistence type="predicted"/>
<comment type="caution">
    <text evidence="1">The sequence shown here is derived from an EMBL/GenBank/DDBJ whole genome shotgun (WGS) entry which is preliminary data.</text>
</comment>
<gene>
    <name evidence="1" type="ORF">Ciccas_010639</name>
</gene>
<name>A0ABD2PTZ2_9PLAT</name>
<reference evidence="1 2" key="1">
    <citation type="submission" date="2024-11" db="EMBL/GenBank/DDBJ databases">
        <title>Adaptive evolution of stress response genes in parasites aligns with host niche diversity.</title>
        <authorList>
            <person name="Hahn C."/>
            <person name="Resl P."/>
        </authorList>
    </citation>
    <scope>NUCLEOTIDE SEQUENCE [LARGE SCALE GENOMIC DNA]</scope>
    <source>
        <strain evidence="1">EGGRZ-B1_66</strain>
        <tissue evidence="1">Body</tissue>
    </source>
</reference>
<accession>A0ABD2PTZ2</accession>
<dbReference type="EMBL" id="JBJKFK010002652">
    <property type="protein sequence ID" value="KAL3310789.1"/>
    <property type="molecule type" value="Genomic_DNA"/>
</dbReference>
<keyword evidence="2" id="KW-1185">Reference proteome</keyword>
<sequence length="98" mass="11461">MGDELACVIVKPENAMTENILIAFMKAYEFAFKDLIKRQSTIGHADPEFVEENKSMHEGREEISELRLRIKKLTQICDQDKLETFYQKEKVNHDNLQS</sequence>
<evidence type="ECO:0000313" key="2">
    <source>
        <dbReference type="Proteomes" id="UP001626550"/>
    </source>
</evidence>